<sequence length="77" mass="8434">MVSATVYKVVCLPKDLAVISIKSIYIDLYKVEFHTILCARCPLLHGRPLYLGCDAIHVKLVDSMLTSPSMLAVVSGL</sequence>
<evidence type="ECO:0000313" key="1">
    <source>
        <dbReference type="EMBL" id="KAK4775671.1"/>
    </source>
</evidence>
<organism evidence="1 2">
    <name type="scientific">Trapa incisa</name>
    <dbReference type="NCBI Taxonomy" id="236973"/>
    <lineage>
        <taxon>Eukaryota</taxon>
        <taxon>Viridiplantae</taxon>
        <taxon>Streptophyta</taxon>
        <taxon>Embryophyta</taxon>
        <taxon>Tracheophyta</taxon>
        <taxon>Spermatophyta</taxon>
        <taxon>Magnoliopsida</taxon>
        <taxon>eudicotyledons</taxon>
        <taxon>Gunneridae</taxon>
        <taxon>Pentapetalae</taxon>
        <taxon>rosids</taxon>
        <taxon>malvids</taxon>
        <taxon>Myrtales</taxon>
        <taxon>Lythraceae</taxon>
        <taxon>Trapa</taxon>
    </lineage>
</organism>
<name>A0AAN7L6N0_9MYRT</name>
<reference evidence="1 2" key="1">
    <citation type="journal article" date="2023" name="Hortic Res">
        <title>Pangenome of water caltrop reveals structural variations and asymmetric subgenome divergence after allopolyploidization.</title>
        <authorList>
            <person name="Zhang X."/>
            <person name="Chen Y."/>
            <person name="Wang L."/>
            <person name="Yuan Y."/>
            <person name="Fang M."/>
            <person name="Shi L."/>
            <person name="Lu R."/>
            <person name="Comes H.P."/>
            <person name="Ma Y."/>
            <person name="Chen Y."/>
            <person name="Huang G."/>
            <person name="Zhou Y."/>
            <person name="Zheng Z."/>
            <person name="Qiu Y."/>
        </authorList>
    </citation>
    <scope>NUCLEOTIDE SEQUENCE [LARGE SCALE GENOMIC DNA]</scope>
    <source>
        <tissue evidence="1">Roots</tissue>
    </source>
</reference>
<comment type="caution">
    <text evidence="1">The sequence shown here is derived from an EMBL/GenBank/DDBJ whole genome shotgun (WGS) entry which is preliminary data.</text>
</comment>
<proteinExistence type="predicted"/>
<evidence type="ECO:0000313" key="2">
    <source>
        <dbReference type="Proteomes" id="UP001345219"/>
    </source>
</evidence>
<protein>
    <submittedName>
        <fullName evidence="1">Uncharacterized protein</fullName>
    </submittedName>
</protein>
<dbReference type="Proteomes" id="UP001345219">
    <property type="component" value="Chromosome 18"/>
</dbReference>
<dbReference type="AlphaFoldDB" id="A0AAN7L6N0"/>
<gene>
    <name evidence="1" type="ORF">SAY87_023632</name>
</gene>
<dbReference type="EMBL" id="JAXIOK010000003">
    <property type="protein sequence ID" value="KAK4775671.1"/>
    <property type="molecule type" value="Genomic_DNA"/>
</dbReference>
<keyword evidence="2" id="KW-1185">Reference proteome</keyword>
<accession>A0AAN7L6N0</accession>